<feature type="domain" description="Resolvase/invertase-type recombinase catalytic" evidence="1">
    <location>
        <begin position="1"/>
        <end position="152"/>
    </location>
</feature>
<dbReference type="PANTHER" id="PTHR30461:SF23">
    <property type="entry name" value="DNA RECOMBINASE-RELATED"/>
    <property type="match status" value="1"/>
</dbReference>
<proteinExistence type="predicted"/>
<protein>
    <submittedName>
        <fullName evidence="3">Recombinase family protein</fullName>
    </submittedName>
</protein>
<dbReference type="Pfam" id="PF07508">
    <property type="entry name" value="Recombinase"/>
    <property type="match status" value="1"/>
</dbReference>
<feature type="domain" description="Recombinase" evidence="2">
    <location>
        <begin position="178"/>
        <end position="302"/>
    </location>
</feature>
<sequence length="492" mass="55523">MYVRMSTESQDYSTDHQRAMIHQYAAANCMPIVREYVDDGKSGLDIKRRSGLLSLMQAVQSPQPDFTHIIVFDVSRWGRFQDIDEAAYYEHKCRRAGIKVVYCGEKFSDDTGPYAALLKSIKRIMAAEYSRELSEKVFIAQSRFIEMGFKQGGLAGYGFRRLAVKACGAPRAILEHGEGKITLTDRVVLIWGPDNEVGTIRRIYRLYLEDGMSEAGLARLLNNEHLPSELGRPWTQVMINSILTNVKYCGSLAYNRRSCRLSTPRTRNSQDKWIVNAGAVAPIIDAEMFLEVQEERARRQRRYGHEELLNLLRDCQARHGKVTASIIAADPAMPDPQLLVRSFGSLIKAYEAAGLPRTRSYAFVETKRVLARMREELLVKVIELADAAGAAVEHTYEPFVITLNGSLVVKVDVVPPRTPRRGLRNWRIAPDKGVDFCIVGRFVPSEAICDYYLVPATVLTSGPIYLKESNLHQYSAHRYFALVDMFGLVSQA</sequence>
<organism evidence="3 4">
    <name type="scientific">Massilia agri</name>
    <dbReference type="NCBI Taxonomy" id="1886785"/>
    <lineage>
        <taxon>Bacteria</taxon>
        <taxon>Pseudomonadati</taxon>
        <taxon>Pseudomonadota</taxon>
        <taxon>Betaproteobacteria</taxon>
        <taxon>Burkholderiales</taxon>
        <taxon>Oxalobacteraceae</taxon>
        <taxon>Telluria group</taxon>
        <taxon>Massilia</taxon>
    </lineage>
</organism>
<accession>A0ABT2AT26</accession>
<dbReference type="SMART" id="SM00857">
    <property type="entry name" value="Resolvase"/>
    <property type="match status" value="1"/>
</dbReference>
<dbReference type="Proteomes" id="UP001206572">
    <property type="component" value="Unassembled WGS sequence"/>
</dbReference>
<dbReference type="Pfam" id="PF00239">
    <property type="entry name" value="Resolvase"/>
    <property type="match status" value="1"/>
</dbReference>
<dbReference type="InterPro" id="IPR006119">
    <property type="entry name" value="Resolv_N"/>
</dbReference>
<reference evidence="3 4" key="1">
    <citation type="submission" date="2022-08" db="EMBL/GenBank/DDBJ databases">
        <title>Reclassification of Massilia species as members of the genera Telluria, Duganella, Pseudoduganella, Mokoshia gen. nov. and Zemynaea gen. nov. using orthogonal and non-orthogonal genome-based approaches.</title>
        <authorList>
            <person name="Bowman J.P."/>
        </authorList>
    </citation>
    <scope>NUCLEOTIDE SEQUENCE [LARGE SCALE GENOMIC DNA]</scope>
    <source>
        <strain evidence="3 4">JCM 31661</strain>
    </source>
</reference>
<dbReference type="InterPro" id="IPR036162">
    <property type="entry name" value="Resolvase-like_N_sf"/>
</dbReference>
<dbReference type="EMBL" id="JANUHA010000027">
    <property type="protein sequence ID" value="MCS0599330.1"/>
    <property type="molecule type" value="Genomic_DNA"/>
</dbReference>
<name>A0ABT2AT26_9BURK</name>
<evidence type="ECO:0000259" key="2">
    <source>
        <dbReference type="PROSITE" id="PS51737"/>
    </source>
</evidence>
<dbReference type="InterPro" id="IPR011109">
    <property type="entry name" value="DNA_bind_recombinase_dom"/>
</dbReference>
<dbReference type="Gene3D" id="3.40.50.1390">
    <property type="entry name" value="Resolvase, N-terminal catalytic domain"/>
    <property type="match status" value="1"/>
</dbReference>
<dbReference type="SUPFAM" id="SSF53041">
    <property type="entry name" value="Resolvase-like"/>
    <property type="match status" value="1"/>
</dbReference>
<dbReference type="InterPro" id="IPR050639">
    <property type="entry name" value="SSR_resolvase"/>
</dbReference>
<evidence type="ECO:0000259" key="1">
    <source>
        <dbReference type="PROSITE" id="PS51736"/>
    </source>
</evidence>
<dbReference type="PANTHER" id="PTHR30461">
    <property type="entry name" value="DNA-INVERTASE FROM LAMBDOID PROPHAGE"/>
    <property type="match status" value="1"/>
</dbReference>
<comment type="caution">
    <text evidence="3">The sequence shown here is derived from an EMBL/GenBank/DDBJ whole genome shotgun (WGS) entry which is preliminary data.</text>
</comment>
<dbReference type="Gene3D" id="3.90.1750.20">
    <property type="entry name" value="Putative Large Serine Recombinase, Chain B, Domain 2"/>
    <property type="match status" value="1"/>
</dbReference>
<dbReference type="CDD" id="cd00338">
    <property type="entry name" value="Ser_Recombinase"/>
    <property type="match status" value="1"/>
</dbReference>
<gene>
    <name evidence="3" type="ORF">NX780_23565</name>
</gene>
<evidence type="ECO:0000313" key="3">
    <source>
        <dbReference type="EMBL" id="MCS0599330.1"/>
    </source>
</evidence>
<dbReference type="PROSITE" id="PS51737">
    <property type="entry name" value="RECOMBINASE_DNA_BIND"/>
    <property type="match status" value="1"/>
</dbReference>
<dbReference type="PROSITE" id="PS51736">
    <property type="entry name" value="RECOMBINASES_3"/>
    <property type="match status" value="1"/>
</dbReference>
<keyword evidence="4" id="KW-1185">Reference proteome</keyword>
<evidence type="ECO:0000313" key="4">
    <source>
        <dbReference type="Proteomes" id="UP001206572"/>
    </source>
</evidence>
<dbReference type="InterPro" id="IPR038109">
    <property type="entry name" value="DNA_bind_recomb_sf"/>
</dbReference>